<dbReference type="Proteomes" id="UP000240424">
    <property type="component" value="Unassembled WGS sequence"/>
</dbReference>
<dbReference type="Gene3D" id="3.90.25.10">
    <property type="entry name" value="UDP-galactose 4-epimerase, domain 1"/>
    <property type="match status" value="1"/>
</dbReference>
<organism evidence="2 3">
    <name type="scientific">Mycobacterium numidiamassiliense</name>
    <dbReference type="NCBI Taxonomy" id="1841861"/>
    <lineage>
        <taxon>Bacteria</taxon>
        <taxon>Bacillati</taxon>
        <taxon>Actinomycetota</taxon>
        <taxon>Actinomycetes</taxon>
        <taxon>Mycobacteriales</taxon>
        <taxon>Mycobacteriaceae</taxon>
        <taxon>Mycobacterium</taxon>
    </lineage>
</organism>
<dbReference type="OrthoDB" id="285016at2"/>
<dbReference type="EMBL" id="FUEZ01000003">
    <property type="protein sequence ID" value="SPM38032.1"/>
    <property type="molecule type" value="Genomic_DNA"/>
</dbReference>
<gene>
    <name evidence="2" type="ORF">MNAB215_207</name>
</gene>
<dbReference type="InterPro" id="IPR036291">
    <property type="entry name" value="NAD(P)-bd_dom_sf"/>
</dbReference>
<keyword evidence="3" id="KW-1185">Reference proteome</keyword>
<dbReference type="Gene3D" id="3.40.50.720">
    <property type="entry name" value="NAD(P)-binding Rossmann-like Domain"/>
    <property type="match status" value="1"/>
</dbReference>
<name>A0A2U3P2P9_9MYCO</name>
<evidence type="ECO:0000313" key="2">
    <source>
        <dbReference type="EMBL" id="SPM38032.1"/>
    </source>
</evidence>
<proteinExistence type="predicted"/>
<dbReference type="InterPro" id="IPR051604">
    <property type="entry name" value="Ergot_Alk_Oxidoreductase"/>
</dbReference>
<dbReference type="SUPFAM" id="SSF51735">
    <property type="entry name" value="NAD(P)-binding Rossmann-fold domains"/>
    <property type="match status" value="1"/>
</dbReference>
<dbReference type="InterPro" id="IPR008030">
    <property type="entry name" value="NmrA-like"/>
</dbReference>
<dbReference type="Pfam" id="PF05368">
    <property type="entry name" value="NmrA"/>
    <property type="match status" value="1"/>
</dbReference>
<dbReference type="STRING" id="1841861.GCA_900157365_04409"/>
<dbReference type="PANTHER" id="PTHR43162">
    <property type="match status" value="1"/>
</dbReference>
<feature type="domain" description="NmrA-like" evidence="1">
    <location>
        <begin position="13"/>
        <end position="292"/>
    </location>
</feature>
<evidence type="ECO:0000313" key="3">
    <source>
        <dbReference type="Proteomes" id="UP000240424"/>
    </source>
</evidence>
<sequence length="303" mass="32954">MTTEPQSNSPAESSALLITGAAGKTGGHAARLLLERGHRVRALVHRFDDRAAALRDRGAEVVVGDLNDIDDVREAATDVRAAYFVYPIEPGLLEATTTFAQAATETGVAWVVNMSQISARRGAASDAARIHWLGERVLDWSPVNAIHLRPTFFAEWFTIFGAGIRSEGVLRLPFGDGRHAPITAEDQGRVIAAILEHPEEHAGQIYPLFGAVEMNHYEIAEEISRALGRPVRYEPVDIPSWVEGIQAQGVSPFRAQHLSHVAVDYRNGVFAGMNDVVERVGGKKPTTVEEFITANSSAFDVGR</sequence>
<evidence type="ECO:0000259" key="1">
    <source>
        <dbReference type="Pfam" id="PF05368"/>
    </source>
</evidence>
<accession>A0A2U3P2P9</accession>
<dbReference type="PANTHER" id="PTHR43162:SF1">
    <property type="entry name" value="PRESTALK A DIFFERENTIATION PROTEIN A"/>
    <property type="match status" value="1"/>
</dbReference>
<dbReference type="RefSeq" id="WP_077077073.1">
    <property type="nucleotide sequence ID" value="NZ_FUEZ01000003.1"/>
</dbReference>
<protein>
    <submittedName>
        <fullName evidence="2">Uncharacterized conserved protein YbjT, contains NAD(P)-binding and DUF2867 domains</fullName>
    </submittedName>
</protein>
<reference evidence="2 3" key="1">
    <citation type="submission" date="2017-01" db="EMBL/GenBank/DDBJ databases">
        <authorList>
            <consortium name="Urmite Genomes"/>
        </authorList>
    </citation>
    <scope>NUCLEOTIDE SEQUENCE [LARGE SCALE GENOMIC DNA]</scope>
    <source>
        <strain evidence="2 3">AB215</strain>
    </source>
</reference>
<dbReference type="AlphaFoldDB" id="A0A2U3P2P9"/>